<proteinExistence type="predicted"/>
<organism evidence="1 2">
    <name type="scientific">Porphyromonas macacae</name>
    <dbReference type="NCBI Taxonomy" id="28115"/>
    <lineage>
        <taxon>Bacteria</taxon>
        <taxon>Pseudomonadati</taxon>
        <taxon>Bacteroidota</taxon>
        <taxon>Bacteroidia</taxon>
        <taxon>Bacteroidales</taxon>
        <taxon>Porphyromonadaceae</taxon>
        <taxon>Porphyromonas</taxon>
    </lineage>
</organism>
<sequence length="114" mass="13446">MKANLILYFDHDENPDADRNPELAELLMNFGLYCEEARFTFQTLPRIGEYIVAEPLLREWIGDKKWVKPCPGDEALRKIHKALYTGSFRVEEIYHHFDTCTIHCSDIHYKISQD</sequence>
<dbReference type="RefSeq" id="WP_036872686.1">
    <property type="nucleotide sequence ID" value="NZ_JRFA01000002.1"/>
</dbReference>
<name>A0A0A2EC47_9PORP</name>
<keyword evidence="2" id="KW-1185">Reference proteome</keyword>
<comment type="caution">
    <text evidence="1">The sequence shown here is derived from an EMBL/GenBank/DDBJ whole genome shotgun (WGS) entry which is preliminary data.</text>
</comment>
<dbReference type="AlphaFoldDB" id="A0A0A2EC47"/>
<dbReference type="EMBL" id="JRFA01000002">
    <property type="protein sequence ID" value="KGN76436.1"/>
    <property type="molecule type" value="Genomic_DNA"/>
</dbReference>
<reference evidence="1 2" key="1">
    <citation type="submission" date="2014-09" db="EMBL/GenBank/DDBJ databases">
        <title>Draft Genome Sequence of Porphyromonas macacae COT-192_OH2859.</title>
        <authorList>
            <person name="Wallis C."/>
            <person name="Deusch O."/>
            <person name="O'Flynn C."/>
            <person name="Davis I."/>
            <person name="Horsfall A."/>
            <person name="Kirkwood N."/>
            <person name="Harris S."/>
            <person name="Eisen J.A."/>
            <person name="Coil D.A."/>
            <person name="Darling A.E."/>
            <person name="Jospin G."/>
            <person name="Alexiev A."/>
        </authorList>
    </citation>
    <scope>NUCLEOTIDE SEQUENCE [LARGE SCALE GENOMIC DNA]</scope>
    <source>
        <strain evidence="2">COT-192 OH2859</strain>
    </source>
</reference>
<gene>
    <name evidence="1" type="ORF">HQ47_01240</name>
</gene>
<protein>
    <submittedName>
        <fullName evidence="1">Uncharacterized protein</fullName>
    </submittedName>
</protein>
<dbReference type="Proteomes" id="UP000030103">
    <property type="component" value="Unassembled WGS sequence"/>
</dbReference>
<dbReference type="STRING" id="28115.HQ47_01240"/>
<evidence type="ECO:0000313" key="2">
    <source>
        <dbReference type="Proteomes" id="UP000030103"/>
    </source>
</evidence>
<evidence type="ECO:0000313" key="1">
    <source>
        <dbReference type="EMBL" id="KGN76436.1"/>
    </source>
</evidence>
<accession>A0A0A2EC47</accession>